<comment type="similarity">
    <text evidence="5 16">Belongs to the aspartokinase family.</text>
</comment>
<dbReference type="PANTHER" id="PTHR21499">
    <property type="entry name" value="ASPARTATE KINASE"/>
    <property type="match status" value="1"/>
</dbReference>
<dbReference type="Pfam" id="PF22468">
    <property type="entry name" value="ACT_9"/>
    <property type="match status" value="1"/>
</dbReference>
<dbReference type="InterPro" id="IPR005260">
    <property type="entry name" value="Asp_kin_monofn"/>
</dbReference>
<comment type="caution">
    <text evidence="20">The sequence shown here is derived from an EMBL/GenBank/DDBJ whole genome shotgun (WGS) entry which is preliminary data.</text>
</comment>
<evidence type="ECO:0000256" key="7">
    <source>
        <dbReference type="ARBA" id="ARBA00016273"/>
    </source>
</evidence>
<dbReference type="InterPro" id="IPR018042">
    <property type="entry name" value="Aspartate_kinase_CS"/>
</dbReference>
<evidence type="ECO:0000256" key="1">
    <source>
        <dbReference type="ARBA" id="ARBA00002843"/>
    </source>
</evidence>
<feature type="domain" description="Aspartate/glutamate/uridylate kinase" evidence="18">
    <location>
        <begin position="12"/>
        <end position="238"/>
    </location>
</feature>
<dbReference type="Gene3D" id="3.30.2130.10">
    <property type="entry name" value="VC0802-like"/>
    <property type="match status" value="1"/>
</dbReference>
<dbReference type="NCBIfam" id="TIGR00657">
    <property type="entry name" value="asp_kinases"/>
    <property type="match status" value="1"/>
</dbReference>
<dbReference type="InterPro" id="IPR036393">
    <property type="entry name" value="AceGlu_kinase-like_sf"/>
</dbReference>
<dbReference type="EMBL" id="JBHMCT010000005">
    <property type="protein sequence ID" value="MFB9553426.1"/>
    <property type="molecule type" value="Genomic_DNA"/>
</dbReference>
<organism evidence="20 21">
    <name type="scientific">Streptomyces roseoviridis</name>
    <dbReference type="NCBI Taxonomy" id="67361"/>
    <lineage>
        <taxon>Bacteria</taxon>
        <taxon>Bacillati</taxon>
        <taxon>Actinomycetota</taxon>
        <taxon>Actinomycetes</taxon>
        <taxon>Kitasatosporales</taxon>
        <taxon>Streptomycetaceae</taxon>
        <taxon>Streptomyces</taxon>
    </lineage>
</organism>
<comment type="pathway">
    <text evidence="3 17">Amino-acid biosynthesis; L-methionine biosynthesis via de novo pathway; L-homoserine from L-aspartate: step 1/3.</text>
</comment>
<evidence type="ECO:0000256" key="13">
    <source>
        <dbReference type="ARBA" id="ARBA00022915"/>
    </source>
</evidence>
<dbReference type="PANTHER" id="PTHR21499:SF3">
    <property type="entry name" value="ASPARTOKINASE"/>
    <property type="match status" value="1"/>
</dbReference>
<keyword evidence="8 17" id="KW-0028">Amino-acid biosynthesis</keyword>
<comment type="function">
    <text evidence="1">Catalyzes the phosphorylation of the beta-carboxyl group of aspartic acid with ATP to yield 4-phospho-L-aspartate, which is involved in the branched biosynthetic pathway leading to the biosynthesis of amino acids lysine, threonine, isoleucine and methionine.</text>
</comment>
<evidence type="ECO:0000256" key="5">
    <source>
        <dbReference type="ARBA" id="ARBA00010122"/>
    </source>
</evidence>
<evidence type="ECO:0000259" key="19">
    <source>
        <dbReference type="Pfam" id="PF22468"/>
    </source>
</evidence>
<keyword evidence="10" id="KW-0547">Nucleotide-binding</keyword>
<dbReference type="InterPro" id="IPR001048">
    <property type="entry name" value="Asp/Glu/Uridylate_kinase"/>
</dbReference>
<evidence type="ECO:0000256" key="10">
    <source>
        <dbReference type="ARBA" id="ARBA00022741"/>
    </source>
</evidence>
<evidence type="ECO:0000256" key="6">
    <source>
        <dbReference type="ARBA" id="ARBA00013059"/>
    </source>
</evidence>
<proteinExistence type="inferred from homology"/>
<name>A0ABV5QL49_9ACTN</name>
<evidence type="ECO:0000256" key="2">
    <source>
        <dbReference type="ARBA" id="ARBA00004766"/>
    </source>
</evidence>
<dbReference type="Proteomes" id="UP001589716">
    <property type="component" value="Unassembled WGS sequence"/>
</dbReference>
<evidence type="ECO:0000256" key="3">
    <source>
        <dbReference type="ARBA" id="ARBA00004986"/>
    </source>
</evidence>
<evidence type="ECO:0000256" key="16">
    <source>
        <dbReference type="RuleBase" id="RU003448"/>
    </source>
</evidence>
<evidence type="ECO:0000313" key="21">
    <source>
        <dbReference type="Proteomes" id="UP001589716"/>
    </source>
</evidence>
<protein>
    <recommendedName>
        <fullName evidence="7 16">Aspartokinase</fullName>
        <ecNumber evidence="6 16">2.7.2.4</ecNumber>
    </recommendedName>
</protein>
<evidence type="ECO:0000259" key="18">
    <source>
        <dbReference type="Pfam" id="PF00696"/>
    </source>
</evidence>
<keyword evidence="13" id="KW-0220">Diaminopimelate biosynthesis</keyword>
<evidence type="ECO:0000256" key="17">
    <source>
        <dbReference type="RuleBase" id="RU004249"/>
    </source>
</evidence>
<dbReference type="GO" id="GO:0004072">
    <property type="term" value="F:aspartate kinase activity"/>
    <property type="evidence" value="ECO:0007669"/>
    <property type="project" value="UniProtKB-EC"/>
</dbReference>
<evidence type="ECO:0000256" key="14">
    <source>
        <dbReference type="ARBA" id="ARBA00023154"/>
    </source>
</evidence>
<keyword evidence="12" id="KW-0067">ATP-binding</keyword>
<evidence type="ECO:0000256" key="8">
    <source>
        <dbReference type="ARBA" id="ARBA00022605"/>
    </source>
</evidence>
<evidence type="ECO:0000256" key="4">
    <source>
        <dbReference type="ARBA" id="ARBA00005139"/>
    </source>
</evidence>
<dbReference type="PROSITE" id="PS00324">
    <property type="entry name" value="ASPARTOKINASE"/>
    <property type="match status" value="1"/>
</dbReference>
<dbReference type="SUPFAM" id="SSF53633">
    <property type="entry name" value="Carbamate kinase-like"/>
    <property type="match status" value="1"/>
</dbReference>
<keyword evidence="9 16" id="KW-0808">Transferase</keyword>
<gene>
    <name evidence="20" type="ORF">ACFFTP_04340</name>
</gene>
<dbReference type="InterPro" id="IPR054352">
    <property type="entry name" value="ACT_Aspartokinase"/>
</dbReference>
<keyword evidence="14" id="KW-0457">Lysine biosynthesis</keyword>
<dbReference type="RefSeq" id="WP_345486465.1">
    <property type="nucleotide sequence ID" value="NZ_BAAAWU010000001.1"/>
</dbReference>
<dbReference type="EC" id="2.7.2.4" evidence="6 16"/>
<keyword evidence="11 16" id="KW-0418">Kinase</keyword>
<dbReference type="PIRSF" id="PIRSF000726">
    <property type="entry name" value="Asp_kin"/>
    <property type="match status" value="1"/>
</dbReference>
<dbReference type="InterPro" id="IPR045865">
    <property type="entry name" value="ACT-like_dom_sf"/>
</dbReference>
<feature type="domain" description="Aspartokinase ACT" evidence="19">
    <location>
        <begin position="381"/>
        <end position="439"/>
    </location>
</feature>
<comment type="pathway">
    <text evidence="4 17">Amino-acid biosynthesis; L-threonine biosynthesis; L-threonine from L-aspartate: step 1/5.</text>
</comment>
<keyword evidence="21" id="KW-1185">Reference proteome</keyword>
<sequence>MATLGEERTRGTVVQKFGGSSLATTEHVRRVARRVARVAASGCRVAVVVSAQGKTTDHLIRTAGEINPDADGRELDQLLATGEAASAALMAMALQRIGTPATALSGAQTGILASGPPGSGVIVAIDTERAERLLDAGRVVVIAGFQGVDADGHIITLGRGGSDTTAVAAAAELGATHCEIYTDVPGVLTADPRLVPTARLMPRLDMDVMAEMAFAGAKVMHSRAVELAALCGLDIHVGHSTAAEVGTRIHATAHPFPAQLSADPSTDPSTGTHATGIHATDGETMLETQAAVMAVVHDQDAARVTVRTAGTAENPALTVFRALGREAVPADMTSVHEERGGGHTIGLTVPHTRVAAVREFLAAHAADGADGLTVDDTVAKVSIVGKGLLSRPQYAARMLSALTDRGIPAGAFSASQLRISVTVPRTEVGRAVRLLHTEFELDGSPDDSPLTLATRT</sequence>
<reference evidence="20 21" key="1">
    <citation type="submission" date="2024-09" db="EMBL/GenBank/DDBJ databases">
        <authorList>
            <person name="Sun Q."/>
            <person name="Mori K."/>
        </authorList>
    </citation>
    <scope>NUCLEOTIDE SEQUENCE [LARGE SCALE GENOMIC DNA]</scope>
    <source>
        <strain evidence="20 21">JCM 4414</strain>
    </source>
</reference>
<dbReference type="CDD" id="cd04923">
    <property type="entry name" value="ACT_AK-LysC-DapG-like_2"/>
    <property type="match status" value="1"/>
</dbReference>
<evidence type="ECO:0000256" key="12">
    <source>
        <dbReference type="ARBA" id="ARBA00022840"/>
    </source>
</evidence>
<accession>A0ABV5QL49</accession>
<evidence type="ECO:0000256" key="11">
    <source>
        <dbReference type="ARBA" id="ARBA00022777"/>
    </source>
</evidence>
<dbReference type="SUPFAM" id="SSF55021">
    <property type="entry name" value="ACT-like"/>
    <property type="match status" value="1"/>
</dbReference>
<dbReference type="Pfam" id="PF00696">
    <property type="entry name" value="AA_kinase"/>
    <property type="match status" value="1"/>
</dbReference>
<evidence type="ECO:0000256" key="9">
    <source>
        <dbReference type="ARBA" id="ARBA00022679"/>
    </source>
</evidence>
<comment type="catalytic activity">
    <reaction evidence="15 16">
        <text>L-aspartate + ATP = 4-phospho-L-aspartate + ADP</text>
        <dbReference type="Rhea" id="RHEA:23776"/>
        <dbReference type="ChEBI" id="CHEBI:29991"/>
        <dbReference type="ChEBI" id="CHEBI:30616"/>
        <dbReference type="ChEBI" id="CHEBI:57535"/>
        <dbReference type="ChEBI" id="CHEBI:456216"/>
        <dbReference type="EC" id="2.7.2.4"/>
    </reaction>
</comment>
<comment type="pathway">
    <text evidence="2 17">Amino-acid biosynthesis; L-lysine biosynthesis via DAP pathway; (S)-tetrahydrodipicolinate from L-aspartate: step 1/4.</text>
</comment>
<evidence type="ECO:0000256" key="15">
    <source>
        <dbReference type="ARBA" id="ARBA00047872"/>
    </source>
</evidence>
<dbReference type="Gene3D" id="3.40.1160.10">
    <property type="entry name" value="Acetylglutamate kinase-like"/>
    <property type="match status" value="1"/>
</dbReference>
<evidence type="ECO:0000313" key="20">
    <source>
        <dbReference type="EMBL" id="MFB9553426.1"/>
    </source>
</evidence>
<dbReference type="NCBIfam" id="NF005155">
    <property type="entry name" value="PRK06635.1-4"/>
    <property type="match status" value="1"/>
</dbReference>
<dbReference type="InterPro" id="IPR001341">
    <property type="entry name" value="Asp_kinase"/>
</dbReference>